<sequence>MKKLRICIIQTDIIMGKSDKNYHNIVNKMQDAMNVKPDVIVLPETLNLGFFPKENLYNLADKNGEKSKEIFGEFAKKYSVNIVAGSVINLKNNKIYNTNYSFDRNGNVINEYDKIHLFTPSKEHNYFENGDKISYFYIDGIKCSCFICYDLRFPEIFRIAALNGVSIVFLPAQWPLSRKNHLQTLIKARAIENQIFICSSCACGGVYGGILSGHSMLVNPLGEELMSFDEKENIQSCDINLDEILATKEKMNILNDIKFKIYDSFLP</sequence>
<keyword evidence="1" id="KW-0378">Hydrolase</keyword>
<dbReference type="InterPro" id="IPR003010">
    <property type="entry name" value="C-N_Hydrolase"/>
</dbReference>
<keyword evidence="2" id="KW-1185">Reference proteome</keyword>
<dbReference type="EC" id="3.5.-.-" evidence="1"/>
<dbReference type="PROSITE" id="PS50263">
    <property type="entry name" value="CN_HYDROLASE"/>
    <property type="match status" value="1"/>
</dbReference>
<organism evidence="1 2">
    <name type="scientific">Campylobacter sputorum subsp. sputorum</name>
    <dbReference type="NCBI Taxonomy" id="32024"/>
    <lineage>
        <taxon>Bacteria</taxon>
        <taxon>Pseudomonadati</taxon>
        <taxon>Campylobacterota</taxon>
        <taxon>Epsilonproteobacteria</taxon>
        <taxon>Campylobacterales</taxon>
        <taxon>Campylobacteraceae</taxon>
        <taxon>Campylobacter</taxon>
    </lineage>
</organism>
<dbReference type="CDD" id="cd07583">
    <property type="entry name" value="nitrilase_5"/>
    <property type="match status" value="1"/>
</dbReference>
<dbReference type="SUPFAM" id="SSF56317">
    <property type="entry name" value="Carbon-nitrogen hydrolase"/>
    <property type="match status" value="1"/>
</dbReference>
<dbReference type="Proteomes" id="UP000254920">
    <property type="component" value="Unassembled WGS sequence"/>
</dbReference>
<evidence type="ECO:0000313" key="2">
    <source>
        <dbReference type="Proteomes" id="UP000254920"/>
    </source>
</evidence>
<dbReference type="GO" id="GO:0016787">
    <property type="term" value="F:hydrolase activity"/>
    <property type="evidence" value="ECO:0007669"/>
    <property type="project" value="UniProtKB-KW"/>
</dbReference>
<dbReference type="PANTHER" id="PTHR23088:SF27">
    <property type="entry name" value="DEAMINATED GLUTATHIONE AMIDASE"/>
    <property type="match status" value="1"/>
</dbReference>
<dbReference type="STRING" id="32024.GCA_000788295_00448"/>
<reference evidence="1 2" key="1">
    <citation type="submission" date="2018-06" db="EMBL/GenBank/DDBJ databases">
        <authorList>
            <consortium name="Pathogen Informatics"/>
            <person name="Doyle S."/>
        </authorList>
    </citation>
    <scope>NUCLEOTIDE SEQUENCE [LARGE SCALE GENOMIC DNA]</scope>
    <source>
        <strain evidence="1 2">NCTC12475</strain>
    </source>
</reference>
<dbReference type="InterPro" id="IPR036526">
    <property type="entry name" value="C-N_Hydrolase_sf"/>
</dbReference>
<dbReference type="EC" id="3.5.1.100" evidence="1"/>
<dbReference type="EMBL" id="UFVD01000001">
    <property type="protein sequence ID" value="SUX09391.1"/>
    <property type="molecule type" value="Genomic_DNA"/>
</dbReference>
<dbReference type="RefSeq" id="WP_089182309.1">
    <property type="nucleotide sequence ID" value="NZ_CP043427.1"/>
</dbReference>
<name>A0A381DH50_9BACT</name>
<accession>A0A381DH50</accession>
<dbReference type="AlphaFoldDB" id="A0A381DH50"/>
<protein>
    <submittedName>
        <fullName evidence="1">Hydrolase in agr operon (ORF 5)</fullName>
        <ecNumber evidence="1">3.5.-.-</ecNumber>
        <ecNumber evidence="1">3.5.1.100</ecNumber>
    </submittedName>
</protein>
<dbReference type="GeneID" id="93090463"/>
<dbReference type="PANTHER" id="PTHR23088">
    <property type="entry name" value="NITRILASE-RELATED"/>
    <property type="match status" value="1"/>
</dbReference>
<evidence type="ECO:0000313" key="1">
    <source>
        <dbReference type="EMBL" id="SUX09391.1"/>
    </source>
</evidence>
<dbReference type="Pfam" id="PF00795">
    <property type="entry name" value="CN_hydrolase"/>
    <property type="match status" value="1"/>
</dbReference>
<gene>
    <name evidence="1" type="primary">ramA</name>
    <name evidence="1" type="ORF">NCTC12475_00007</name>
</gene>
<proteinExistence type="predicted"/>
<dbReference type="Gene3D" id="3.60.110.10">
    <property type="entry name" value="Carbon-nitrogen hydrolase"/>
    <property type="match status" value="1"/>
</dbReference>
<dbReference type="OrthoDB" id="9811121at2"/>